<evidence type="ECO:0000313" key="4">
    <source>
        <dbReference type="Proteomes" id="UP000320055"/>
    </source>
</evidence>
<reference evidence="3 4" key="1">
    <citation type="submission" date="2019-01" db="EMBL/GenBank/DDBJ databases">
        <authorList>
            <person name="Brito A."/>
        </authorList>
    </citation>
    <scope>NUCLEOTIDE SEQUENCE [LARGE SCALE GENOMIC DNA]</scope>
    <source>
        <strain evidence="3">1</strain>
    </source>
</reference>
<dbReference type="Proteomes" id="UP000320055">
    <property type="component" value="Unassembled WGS sequence"/>
</dbReference>
<proteinExistence type="predicted"/>
<dbReference type="NCBIfam" id="TIGR00696">
    <property type="entry name" value="wecG_tagA_cpsF"/>
    <property type="match status" value="1"/>
</dbReference>
<keyword evidence="1" id="KW-0328">Glycosyltransferase</keyword>
<name>A0A563VZZ6_9CYAN</name>
<dbReference type="AlphaFoldDB" id="A0A563VZZ6"/>
<accession>A0A563VZZ6</accession>
<dbReference type="GO" id="GO:0016758">
    <property type="term" value="F:hexosyltransferase activity"/>
    <property type="evidence" value="ECO:0007669"/>
    <property type="project" value="TreeGrafter"/>
</dbReference>
<dbReference type="InterPro" id="IPR004629">
    <property type="entry name" value="WecG_TagA_CpsF"/>
</dbReference>
<dbReference type="PANTHER" id="PTHR34136">
    <property type="match status" value="1"/>
</dbReference>
<keyword evidence="2 3" id="KW-0808">Transferase</keyword>
<organism evidence="3 4">
    <name type="scientific">Hyella patelloides LEGE 07179</name>
    <dbReference type="NCBI Taxonomy" id="945734"/>
    <lineage>
        <taxon>Bacteria</taxon>
        <taxon>Bacillati</taxon>
        <taxon>Cyanobacteriota</taxon>
        <taxon>Cyanophyceae</taxon>
        <taxon>Pleurocapsales</taxon>
        <taxon>Hyellaceae</taxon>
        <taxon>Hyella</taxon>
    </lineage>
</organism>
<evidence type="ECO:0000256" key="1">
    <source>
        <dbReference type="ARBA" id="ARBA00022676"/>
    </source>
</evidence>
<keyword evidence="4" id="KW-1185">Reference proteome</keyword>
<protein>
    <submittedName>
        <fullName evidence="3">Glycosyl transferase, WecB/TagA/CpsF family</fullName>
    </submittedName>
</protein>
<dbReference type="PANTHER" id="PTHR34136:SF1">
    <property type="entry name" value="UDP-N-ACETYL-D-MANNOSAMINURONIC ACID TRANSFERASE"/>
    <property type="match status" value="1"/>
</dbReference>
<dbReference type="RefSeq" id="WP_144866673.1">
    <property type="nucleotide sequence ID" value="NZ_LR213812.1"/>
</dbReference>
<dbReference type="EMBL" id="CAACVJ010000468">
    <property type="protein sequence ID" value="VEP16990.1"/>
    <property type="molecule type" value="Genomic_DNA"/>
</dbReference>
<sequence>MSQLTKKIPIISTFIHNTSYQDACDRIESWVKTNTSCYIVAANVHVVMMSYWQRGYREILNQAALVTPDGMPLVWAMRLLGIKRQTRVYGPDLMLEWCDRAAKREVPIYLYGGTVSTLEKLQANLKQQFPNLIIAGVNSPPFRPLTATEEAEDIARIHQSGAKVVFVGLGCPKQEQWMARQQGKLQAVMIGVGAAFSFHSGEVSQAPRWVMKWGFEWLYRFSREPQRLWRRYLVNNPIFVWLFAWQLVASYVKGKKSFESQF</sequence>
<dbReference type="OrthoDB" id="9771846at2"/>
<evidence type="ECO:0000313" key="3">
    <source>
        <dbReference type="EMBL" id="VEP16990.1"/>
    </source>
</evidence>
<dbReference type="CDD" id="cd06533">
    <property type="entry name" value="Glyco_transf_WecG_TagA"/>
    <property type="match status" value="1"/>
</dbReference>
<dbReference type="Pfam" id="PF03808">
    <property type="entry name" value="Glyco_tran_WecG"/>
    <property type="match status" value="1"/>
</dbReference>
<evidence type="ECO:0000256" key="2">
    <source>
        <dbReference type="ARBA" id="ARBA00022679"/>
    </source>
</evidence>
<gene>
    <name evidence="3" type="ORF">H1P_520031</name>
</gene>